<dbReference type="AlphaFoldDB" id="A0A7I4YKN4"/>
<proteinExistence type="predicted"/>
<name>A0A7I4YKN4_HAECO</name>
<dbReference type="Proteomes" id="UP000025227">
    <property type="component" value="Unplaced"/>
</dbReference>
<dbReference type="WBParaSite" id="HCON_00103900-00001">
    <property type="protein sequence ID" value="HCON_00103900-00001"/>
    <property type="gene ID" value="HCON_00103900"/>
</dbReference>
<accession>A0A7I4YKN4</accession>
<keyword evidence="1" id="KW-1185">Reference proteome</keyword>
<organism evidence="1 2">
    <name type="scientific">Haemonchus contortus</name>
    <name type="common">Barber pole worm</name>
    <dbReference type="NCBI Taxonomy" id="6289"/>
    <lineage>
        <taxon>Eukaryota</taxon>
        <taxon>Metazoa</taxon>
        <taxon>Ecdysozoa</taxon>
        <taxon>Nematoda</taxon>
        <taxon>Chromadorea</taxon>
        <taxon>Rhabditida</taxon>
        <taxon>Rhabditina</taxon>
        <taxon>Rhabditomorpha</taxon>
        <taxon>Strongyloidea</taxon>
        <taxon>Trichostrongylidae</taxon>
        <taxon>Haemonchus</taxon>
    </lineage>
</organism>
<protein>
    <submittedName>
        <fullName evidence="2">Integrase</fullName>
    </submittedName>
</protein>
<sequence length="96" mass="11560">MRLRDLDSTKARYVMGYRDDRWTMTVTEWILRDVKRTRAAASAMVRLLHENSERLEYFAQCASSECGSLDYSDSRQGRMERNWRPLEKIHDKRDDR</sequence>
<evidence type="ECO:0000313" key="1">
    <source>
        <dbReference type="Proteomes" id="UP000025227"/>
    </source>
</evidence>
<reference evidence="2" key="1">
    <citation type="submission" date="2020-12" db="UniProtKB">
        <authorList>
            <consortium name="WormBaseParasite"/>
        </authorList>
    </citation>
    <scope>IDENTIFICATION</scope>
    <source>
        <strain evidence="2">MHco3</strain>
    </source>
</reference>
<evidence type="ECO:0000313" key="2">
    <source>
        <dbReference type="WBParaSite" id="HCON_00103900-00001"/>
    </source>
</evidence>